<feature type="compositionally biased region" description="Low complexity" evidence="1">
    <location>
        <begin position="43"/>
        <end position="57"/>
    </location>
</feature>
<evidence type="ECO:0000256" key="1">
    <source>
        <dbReference type="SAM" id="MobiDB-lite"/>
    </source>
</evidence>
<dbReference type="Pfam" id="PF09234">
    <property type="entry name" value="DUF1963"/>
    <property type="match status" value="1"/>
</dbReference>
<proteinExistence type="predicted"/>
<dbReference type="InterPro" id="IPR015315">
    <property type="entry name" value="DUF1963"/>
</dbReference>
<comment type="caution">
    <text evidence="2">The sequence shown here is derived from an EMBL/GenBank/DDBJ whole genome shotgun (WGS) entry which is preliminary data.</text>
</comment>
<dbReference type="Gene3D" id="2.30.320.10">
    <property type="entry name" value="YwqG-like"/>
    <property type="match status" value="1"/>
</dbReference>
<gene>
    <name evidence="2" type="ORF">GMA12_11965</name>
</gene>
<organism evidence="2 3">
    <name type="scientific">Kocuria sediminis</name>
    <dbReference type="NCBI Taxonomy" id="1038857"/>
    <lineage>
        <taxon>Bacteria</taxon>
        <taxon>Bacillati</taxon>
        <taxon>Actinomycetota</taxon>
        <taxon>Actinomycetes</taxon>
        <taxon>Micrococcales</taxon>
        <taxon>Micrococcaceae</taxon>
        <taxon>Kocuria</taxon>
    </lineage>
</organism>
<dbReference type="InterPro" id="IPR035948">
    <property type="entry name" value="YwqG-like_sf"/>
</dbReference>
<dbReference type="EMBL" id="WOGU01000009">
    <property type="protein sequence ID" value="MUN63843.1"/>
    <property type="molecule type" value="Genomic_DNA"/>
</dbReference>
<keyword evidence="3" id="KW-1185">Reference proteome</keyword>
<reference evidence="2 3" key="1">
    <citation type="submission" date="2019-12" db="EMBL/GenBank/DDBJ databases">
        <authorList>
            <person name="Shi Y."/>
        </authorList>
    </citation>
    <scope>NUCLEOTIDE SEQUENCE [LARGE SCALE GENOMIC DNA]</scope>
    <source>
        <strain evidence="2 3">JCM 17929</strain>
    </source>
</reference>
<sequence length="156" mass="17081">MHGSSRGRGGLLERWMIADSPTVAARISNDHHRPPSPETSAVRSDPPRSSRSPSSSRNGCEPSWMVLRTGSKSGQPIPVSHLYGHRQAGGINARAVLARVLPLEQPGDEHRLVIDLESWTGLAGWFGDTGHLEVWMRGSDLHARDFHAAWCLLRPG</sequence>
<protein>
    <submittedName>
        <fullName evidence="2">DUF1963 domain-containing protein</fullName>
    </submittedName>
</protein>
<dbReference type="AlphaFoldDB" id="A0A6N8GRD6"/>
<name>A0A6N8GRD6_9MICC</name>
<feature type="region of interest" description="Disordered" evidence="1">
    <location>
        <begin position="23"/>
        <end position="72"/>
    </location>
</feature>
<evidence type="ECO:0000313" key="2">
    <source>
        <dbReference type="EMBL" id="MUN63843.1"/>
    </source>
</evidence>
<accession>A0A6N8GRD6</accession>
<dbReference type="Proteomes" id="UP000436989">
    <property type="component" value="Unassembled WGS sequence"/>
</dbReference>
<evidence type="ECO:0000313" key="3">
    <source>
        <dbReference type="Proteomes" id="UP000436989"/>
    </source>
</evidence>
<dbReference type="SUPFAM" id="SSF103032">
    <property type="entry name" value="Hypothetical protein YwqG"/>
    <property type="match status" value="1"/>
</dbReference>